<dbReference type="CDD" id="cd10322">
    <property type="entry name" value="SLC5sbd"/>
    <property type="match status" value="1"/>
</dbReference>
<feature type="transmembrane region" description="Helical" evidence="14">
    <location>
        <begin position="118"/>
        <end position="136"/>
    </location>
</feature>
<evidence type="ECO:0000256" key="11">
    <source>
        <dbReference type="ARBA" id="ARBA00023201"/>
    </source>
</evidence>
<evidence type="ECO:0000256" key="4">
    <source>
        <dbReference type="ARBA" id="ARBA00022475"/>
    </source>
</evidence>
<reference evidence="15 16" key="1">
    <citation type="submission" date="2020-04" db="EMBL/GenBank/DDBJ databases">
        <authorList>
            <person name="Hitch T.C.A."/>
            <person name="Wylensek D."/>
            <person name="Clavel T."/>
        </authorList>
    </citation>
    <scope>NUCLEOTIDE SEQUENCE [LARGE SCALE GENOMIC DNA]</scope>
    <source>
        <strain evidence="15 16">Oil-RF-744-FAT-WT-6-1</strain>
    </source>
</reference>
<keyword evidence="8" id="KW-0915">Sodium</keyword>
<dbReference type="GO" id="GO:0015293">
    <property type="term" value="F:symporter activity"/>
    <property type="evidence" value="ECO:0007669"/>
    <property type="project" value="UniProtKB-KW"/>
</dbReference>
<keyword evidence="9" id="KW-0406">Ion transport</keyword>
<feature type="transmembrane region" description="Helical" evidence="14">
    <location>
        <begin position="446"/>
        <end position="463"/>
    </location>
</feature>
<keyword evidence="7 14" id="KW-1133">Transmembrane helix</keyword>
<keyword evidence="6" id="KW-0769">Symport</keyword>
<comment type="similarity">
    <text evidence="2 13">Belongs to the sodium:solute symporter (SSF) (TC 2.A.21) family.</text>
</comment>
<evidence type="ECO:0000256" key="5">
    <source>
        <dbReference type="ARBA" id="ARBA00022692"/>
    </source>
</evidence>
<dbReference type="InterPro" id="IPR050277">
    <property type="entry name" value="Sodium:Solute_Symporter"/>
</dbReference>
<feature type="transmembrane region" description="Helical" evidence="14">
    <location>
        <begin position="311"/>
        <end position="330"/>
    </location>
</feature>
<dbReference type="PANTHER" id="PTHR48086">
    <property type="entry name" value="SODIUM/PROLINE SYMPORTER-RELATED"/>
    <property type="match status" value="1"/>
</dbReference>
<evidence type="ECO:0000256" key="14">
    <source>
        <dbReference type="SAM" id="Phobius"/>
    </source>
</evidence>
<protein>
    <submittedName>
        <fullName evidence="15">Sodium:solute symporter family protein</fullName>
    </submittedName>
</protein>
<evidence type="ECO:0000256" key="3">
    <source>
        <dbReference type="ARBA" id="ARBA00022448"/>
    </source>
</evidence>
<dbReference type="InterPro" id="IPR038377">
    <property type="entry name" value="Na/Glc_symporter_sf"/>
</dbReference>
<evidence type="ECO:0000256" key="13">
    <source>
        <dbReference type="RuleBase" id="RU362091"/>
    </source>
</evidence>
<dbReference type="RefSeq" id="WP_170087909.1">
    <property type="nucleotide sequence ID" value="NZ_JABAFG010000018.1"/>
</dbReference>
<evidence type="ECO:0000256" key="10">
    <source>
        <dbReference type="ARBA" id="ARBA00023136"/>
    </source>
</evidence>
<dbReference type="AlphaFoldDB" id="A0A848BW19"/>
<evidence type="ECO:0000256" key="12">
    <source>
        <dbReference type="ARBA" id="ARBA00033708"/>
    </source>
</evidence>
<keyword evidence="3" id="KW-0813">Transport</keyword>
<dbReference type="Pfam" id="PF00474">
    <property type="entry name" value="SSF"/>
    <property type="match status" value="1"/>
</dbReference>
<dbReference type="PROSITE" id="PS50283">
    <property type="entry name" value="NA_SOLUT_SYMP_3"/>
    <property type="match status" value="1"/>
</dbReference>
<feature type="transmembrane region" description="Helical" evidence="14">
    <location>
        <begin position="367"/>
        <end position="384"/>
    </location>
</feature>
<gene>
    <name evidence="15" type="ORF">HF872_10310</name>
</gene>
<name>A0A848BW19_9FIRM</name>
<dbReference type="Proteomes" id="UP000591071">
    <property type="component" value="Unassembled WGS sequence"/>
</dbReference>
<feature type="transmembrane region" description="Helical" evidence="14">
    <location>
        <begin position="156"/>
        <end position="176"/>
    </location>
</feature>
<feature type="transmembrane region" description="Helical" evidence="14">
    <location>
        <begin position="390"/>
        <end position="414"/>
    </location>
</feature>
<feature type="transmembrane region" description="Helical" evidence="14">
    <location>
        <begin position="421"/>
        <end position="440"/>
    </location>
</feature>
<comment type="catalytic activity">
    <reaction evidence="12">
        <text>L-proline(in) + Na(+)(in) = L-proline(out) + Na(+)(out)</text>
        <dbReference type="Rhea" id="RHEA:28967"/>
        <dbReference type="ChEBI" id="CHEBI:29101"/>
        <dbReference type="ChEBI" id="CHEBI:60039"/>
    </reaction>
</comment>
<dbReference type="EMBL" id="JABAFG010000018">
    <property type="protein sequence ID" value="NME29008.1"/>
    <property type="molecule type" value="Genomic_DNA"/>
</dbReference>
<feature type="transmembrane region" description="Helical" evidence="14">
    <location>
        <begin position="239"/>
        <end position="260"/>
    </location>
</feature>
<accession>A0A848BW19</accession>
<dbReference type="Gene3D" id="1.20.1730.10">
    <property type="entry name" value="Sodium/glucose cotransporter"/>
    <property type="match status" value="1"/>
</dbReference>
<feature type="transmembrane region" description="Helical" evidence="14">
    <location>
        <begin position="272"/>
        <end position="291"/>
    </location>
</feature>
<evidence type="ECO:0000313" key="16">
    <source>
        <dbReference type="Proteomes" id="UP000591071"/>
    </source>
</evidence>
<evidence type="ECO:0000256" key="1">
    <source>
        <dbReference type="ARBA" id="ARBA00004651"/>
    </source>
</evidence>
<proteinExistence type="inferred from homology"/>
<keyword evidence="5 14" id="KW-0812">Transmembrane</keyword>
<comment type="subcellular location">
    <subcellularLocation>
        <location evidence="1">Cell membrane</location>
        <topology evidence="1">Multi-pass membrane protein</topology>
    </subcellularLocation>
</comment>
<dbReference type="InterPro" id="IPR001734">
    <property type="entry name" value="Na/solute_symporter"/>
</dbReference>
<keyword evidence="4" id="KW-1003">Cell membrane</keyword>
<feature type="transmembrane region" description="Helical" evidence="14">
    <location>
        <begin position="78"/>
        <end position="97"/>
    </location>
</feature>
<evidence type="ECO:0000256" key="2">
    <source>
        <dbReference type="ARBA" id="ARBA00006434"/>
    </source>
</evidence>
<sequence>MNIGLIILALYTLTLLGIAWYASRKSEKNIKDFTTASSSLGIFVLTLTFSATYHSAYAFLGAGGFIYQNGVGWWENGIWTVFPGILFWVIGRRFWLLGKTRGYLSMAQYMTDVYQTKWLGVIVTVITLVFTVPYVAMQAIGSGYIFQTISGGMLSYSVGTFIFFGLMIILVWLGGMKGVAWTDAAQGVFMWIGMVIGSYWIISVTYGSLDQAYQAVWESMPALFTLPGPKGVVTPADWVSRWTVITIGMMMFPHITLRFFSGKSLRVLKWSSIFSSIYLTSIYVFLPAVGMAGNLLLPGLKTPDTVFPELLLQYTPIVFAALVIAGALAASMSTGESQLHAVSTMISTDVYKPYINKNASDYQQYKVAKMAILFFGLLSVIVALSRPGILANILALSNGGVAALAPAMLGGVFWKKSTKEAALSSILIGETIMVITTFFIKSPLGIMGGLWGLIAAFIIFVVVSSCTKAQKNTVEIVTSVSEFFSDRQQK</sequence>
<evidence type="ECO:0000256" key="8">
    <source>
        <dbReference type="ARBA" id="ARBA00023053"/>
    </source>
</evidence>
<feature type="transmembrane region" description="Helical" evidence="14">
    <location>
        <begin position="188"/>
        <end position="209"/>
    </location>
</feature>
<keyword evidence="11" id="KW-0739">Sodium transport</keyword>
<dbReference type="GO" id="GO:0005886">
    <property type="term" value="C:plasma membrane"/>
    <property type="evidence" value="ECO:0007669"/>
    <property type="project" value="UniProtKB-SubCell"/>
</dbReference>
<organism evidence="15 16">
    <name type="scientific">Megasphaera hexanoica</name>
    <dbReference type="NCBI Taxonomy" id="1675036"/>
    <lineage>
        <taxon>Bacteria</taxon>
        <taxon>Bacillati</taxon>
        <taxon>Bacillota</taxon>
        <taxon>Negativicutes</taxon>
        <taxon>Veillonellales</taxon>
        <taxon>Veillonellaceae</taxon>
        <taxon>Megasphaera</taxon>
    </lineage>
</organism>
<keyword evidence="10 14" id="KW-0472">Membrane</keyword>
<evidence type="ECO:0000256" key="6">
    <source>
        <dbReference type="ARBA" id="ARBA00022847"/>
    </source>
</evidence>
<dbReference type="PANTHER" id="PTHR48086:SF3">
    <property type="entry name" value="SODIUM_PROLINE SYMPORTER"/>
    <property type="match status" value="1"/>
</dbReference>
<evidence type="ECO:0000256" key="9">
    <source>
        <dbReference type="ARBA" id="ARBA00023065"/>
    </source>
</evidence>
<evidence type="ECO:0000313" key="15">
    <source>
        <dbReference type="EMBL" id="NME29008.1"/>
    </source>
</evidence>
<dbReference type="GO" id="GO:0006814">
    <property type="term" value="P:sodium ion transport"/>
    <property type="evidence" value="ECO:0007669"/>
    <property type="project" value="UniProtKB-KW"/>
</dbReference>
<comment type="caution">
    <text evidence="15">The sequence shown here is derived from an EMBL/GenBank/DDBJ whole genome shotgun (WGS) entry which is preliminary data.</text>
</comment>
<evidence type="ECO:0000256" key="7">
    <source>
        <dbReference type="ARBA" id="ARBA00022989"/>
    </source>
</evidence>
<feature type="transmembrane region" description="Helical" evidence="14">
    <location>
        <begin position="42"/>
        <end position="66"/>
    </location>
</feature>
<feature type="transmembrane region" description="Helical" evidence="14">
    <location>
        <begin position="6"/>
        <end position="22"/>
    </location>
</feature>